<evidence type="ECO:0008006" key="3">
    <source>
        <dbReference type="Google" id="ProtNLM"/>
    </source>
</evidence>
<dbReference type="OrthoDB" id="1492945at2"/>
<organism evidence="1 2">
    <name type="scientific">Paraburkholderia lacunae</name>
    <dbReference type="NCBI Taxonomy" id="2211104"/>
    <lineage>
        <taxon>Bacteria</taxon>
        <taxon>Pseudomonadati</taxon>
        <taxon>Pseudomonadota</taxon>
        <taxon>Betaproteobacteria</taxon>
        <taxon>Burkholderiales</taxon>
        <taxon>Burkholderiaceae</taxon>
        <taxon>Paraburkholderia</taxon>
    </lineage>
</organism>
<dbReference type="InterPro" id="IPR029068">
    <property type="entry name" value="Glyas_Bleomycin-R_OHBP_Dase"/>
</dbReference>
<accession>A0A370NAM3</accession>
<dbReference type="AlphaFoldDB" id="A0A370NAM3"/>
<dbReference type="RefSeq" id="WP_115100684.1">
    <property type="nucleotide sequence ID" value="NZ_QHKS01000006.1"/>
</dbReference>
<protein>
    <recommendedName>
        <fullName evidence="3">VOC domain-containing protein</fullName>
    </recommendedName>
</protein>
<gene>
    <name evidence="1" type="ORF">DLM46_10340</name>
</gene>
<dbReference type="Gene3D" id="3.10.180.10">
    <property type="entry name" value="2,3-Dihydroxybiphenyl 1,2-Dioxygenase, domain 1"/>
    <property type="match status" value="1"/>
</dbReference>
<sequence length="81" mass="8395">MIGGFILLAGDDKVLAPVRHVQATLTVDSLESANAWLERHGAAILGAPRDTPAGPNLIASNPDGLIVEYFETAKNRTGAAG</sequence>
<comment type="caution">
    <text evidence="1">The sequence shown here is derived from an EMBL/GenBank/DDBJ whole genome shotgun (WGS) entry which is preliminary data.</text>
</comment>
<reference evidence="2" key="1">
    <citation type="submission" date="2018-05" db="EMBL/GenBank/DDBJ databases">
        <authorList>
            <person name="Feng T."/>
        </authorList>
    </citation>
    <scope>NUCLEOTIDE SEQUENCE [LARGE SCALE GENOMIC DNA]</scope>
    <source>
        <strain evidence="2">S27</strain>
    </source>
</reference>
<name>A0A370NAM3_9BURK</name>
<evidence type="ECO:0000313" key="1">
    <source>
        <dbReference type="EMBL" id="RDK02654.1"/>
    </source>
</evidence>
<dbReference type="EMBL" id="QHKS01000006">
    <property type="protein sequence ID" value="RDK02654.1"/>
    <property type="molecule type" value="Genomic_DNA"/>
</dbReference>
<dbReference type="SUPFAM" id="SSF54593">
    <property type="entry name" value="Glyoxalase/Bleomycin resistance protein/Dihydroxybiphenyl dioxygenase"/>
    <property type="match status" value="1"/>
</dbReference>
<evidence type="ECO:0000313" key="2">
    <source>
        <dbReference type="Proteomes" id="UP000254875"/>
    </source>
</evidence>
<proteinExistence type="predicted"/>
<keyword evidence="2" id="KW-1185">Reference proteome</keyword>
<dbReference type="Proteomes" id="UP000254875">
    <property type="component" value="Unassembled WGS sequence"/>
</dbReference>